<proteinExistence type="predicted"/>
<name>A0A815IBS4_9BILA</name>
<sequence length="296" mass="33154">MLKRARSPSPPSDDDSKTSEPSTISKRPHTTSCDDDFEPTKPSTIPKKSIKSKKTKPPTTPSPSPADPLDDLAKSIRFLNFLENPEADGFCHHIIRESKALKLIKEKNLEGCDPDELPKLKGFNGRDGKFFEGWLECLLSPDYIENAPRTNPGINVSLTGRFSSIRNAANRFYDKTNISGFYIQSHHVVLRAKEQNKLPSLSNDPASYSGSHLCDSRGCLRKEHLEVELYSFNSSRKYCPGVMLAVAGDTITDVYPCVHGRTHPKFKTGADELEYACRKVRVAKYPGKFFFNKVIN</sequence>
<evidence type="ECO:0000313" key="5">
    <source>
        <dbReference type="Proteomes" id="UP000663891"/>
    </source>
</evidence>
<evidence type="ECO:0000259" key="2">
    <source>
        <dbReference type="Pfam" id="PF05551"/>
    </source>
</evidence>
<dbReference type="GO" id="GO:0004519">
    <property type="term" value="F:endonuclease activity"/>
    <property type="evidence" value="ECO:0007669"/>
    <property type="project" value="InterPro"/>
</dbReference>
<protein>
    <recommendedName>
        <fullName evidence="2">Zinc-binding loop region of homing endonuclease domain-containing protein</fullName>
    </recommendedName>
</protein>
<dbReference type="Gene3D" id="3.90.75.10">
    <property type="entry name" value="Homing Intron 3 (I-ppo) Encoded Endonuclease, Chain A"/>
    <property type="match status" value="1"/>
</dbReference>
<dbReference type="InterPro" id="IPR044930">
    <property type="entry name" value="Homing_endonuclease_His-Me"/>
</dbReference>
<gene>
    <name evidence="4" type="ORF">OKA104_LOCUS21995</name>
    <name evidence="3" type="ORF">VCS650_LOCUS34475</name>
</gene>
<reference evidence="3" key="1">
    <citation type="submission" date="2021-02" db="EMBL/GenBank/DDBJ databases">
        <authorList>
            <person name="Nowell W R."/>
        </authorList>
    </citation>
    <scope>NUCLEOTIDE SEQUENCE</scope>
</reference>
<dbReference type="InterPro" id="IPR008704">
    <property type="entry name" value="Endonuclease_Zinc-binding_loop"/>
</dbReference>
<dbReference type="Proteomes" id="UP000663891">
    <property type="component" value="Unassembled WGS sequence"/>
</dbReference>
<feature type="domain" description="Zinc-binding loop region of homing endonuclease" evidence="2">
    <location>
        <begin position="176"/>
        <end position="259"/>
    </location>
</feature>
<dbReference type="Proteomes" id="UP000663881">
    <property type="component" value="Unassembled WGS sequence"/>
</dbReference>
<dbReference type="AlphaFoldDB" id="A0A815IBS4"/>
<evidence type="ECO:0000256" key="1">
    <source>
        <dbReference type="SAM" id="MobiDB-lite"/>
    </source>
</evidence>
<organism evidence="3 5">
    <name type="scientific">Adineta steineri</name>
    <dbReference type="NCBI Taxonomy" id="433720"/>
    <lineage>
        <taxon>Eukaryota</taxon>
        <taxon>Metazoa</taxon>
        <taxon>Spiralia</taxon>
        <taxon>Gnathifera</taxon>
        <taxon>Rotifera</taxon>
        <taxon>Eurotatoria</taxon>
        <taxon>Bdelloidea</taxon>
        <taxon>Adinetida</taxon>
        <taxon>Adinetidae</taxon>
        <taxon>Adineta</taxon>
    </lineage>
</organism>
<dbReference type="OrthoDB" id="10620107at2759"/>
<feature type="region of interest" description="Disordered" evidence="1">
    <location>
        <begin position="1"/>
        <end position="69"/>
    </location>
</feature>
<dbReference type="SUPFAM" id="SSF54060">
    <property type="entry name" value="His-Me finger endonucleases"/>
    <property type="match status" value="1"/>
</dbReference>
<evidence type="ECO:0000313" key="4">
    <source>
        <dbReference type="EMBL" id="CAF3860225.1"/>
    </source>
</evidence>
<accession>A0A815IBS4</accession>
<dbReference type="InterPro" id="IPR044925">
    <property type="entry name" value="His-Me_finger_sf"/>
</dbReference>
<evidence type="ECO:0000313" key="3">
    <source>
        <dbReference type="EMBL" id="CAF1363968.1"/>
    </source>
</evidence>
<dbReference type="EMBL" id="CAJOAY010001573">
    <property type="protein sequence ID" value="CAF3860225.1"/>
    <property type="molecule type" value="Genomic_DNA"/>
</dbReference>
<comment type="caution">
    <text evidence="3">The sequence shown here is derived from an EMBL/GenBank/DDBJ whole genome shotgun (WGS) entry which is preliminary data.</text>
</comment>
<dbReference type="Pfam" id="PF05551">
    <property type="entry name" value="zf-His_Me_endon"/>
    <property type="match status" value="1"/>
</dbReference>
<dbReference type="EMBL" id="CAJNON010000726">
    <property type="protein sequence ID" value="CAF1363968.1"/>
    <property type="molecule type" value="Genomic_DNA"/>
</dbReference>